<evidence type="ECO:0000313" key="3">
    <source>
        <dbReference type="Proteomes" id="UP000634455"/>
    </source>
</evidence>
<dbReference type="Pfam" id="PF13469">
    <property type="entry name" value="Sulfotransfer_3"/>
    <property type="match status" value="1"/>
</dbReference>
<protein>
    <recommendedName>
        <fullName evidence="4">Sulfotransferase</fullName>
    </recommendedName>
</protein>
<name>A0ABQ3DBT0_9RHOB</name>
<dbReference type="EMBL" id="BMZF01000011">
    <property type="protein sequence ID" value="GHA61235.1"/>
    <property type="molecule type" value="Genomic_DNA"/>
</dbReference>
<dbReference type="PANTHER" id="PTHR10605:SF56">
    <property type="entry name" value="BIFUNCTIONAL HEPARAN SULFATE N-DEACETYLASE_N-SULFOTRANSFERASE"/>
    <property type="match status" value="1"/>
</dbReference>
<keyword evidence="3" id="KW-1185">Reference proteome</keyword>
<reference evidence="3" key="1">
    <citation type="journal article" date="2019" name="Int. J. Syst. Evol. Microbiol.">
        <title>The Global Catalogue of Microorganisms (GCM) 10K type strain sequencing project: providing services to taxonomists for standard genome sequencing and annotation.</title>
        <authorList>
            <consortium name="The Broad Institute Genomics Platform"/>
            <consortium name="The Broad Institute Genome Sequencing Center for Infectious Disease"/>
            <person name="Wu L."/>
            <person name="Ma J."/>
        </authorList>
    </citation>
    <scope>NUCLEOTIDE SEQUENCE [LARGE SCALE GENOMIC DNA]</scope>
    <source>
        <strain evidence="3">KCTC 32465</strain>
    </source>
</reference>
<accession>A0ABQ3DBT0</accession>
<dbReference type="Proteomes" id="UP000634455">
    <property type="component" value="Unassembled WGS sequence"/>
</dbReference>
<comment type="caution">
    <text evidence="2">The sequence shown here is derived from an EMBL/GenBank/DDBJ whole genome shotgun (WGS) entry which is preliminary data.</text>
</comment>
<dbReference type="InterPro" id="IPR027417">
    <property type="entry name" value="P-loop_NTPase"/>
</dbReference>
<evidence type="ECO:0000313" key="2">
    <source>
        <dbReference type="EMBL" id="GHA61235.1"/>
    </source>
</evidence>
<proteinExistence type="predicted"/>
<dbReference type="InterPro" id="IPR037359">
    <property type="entry name" value="NST/OST"/>
</dbReference>
<keyword evidence="1" id="KW-0808">Transferase</keyword>
<dbReference type="SUPFAM" id="SSF52540">
    <property type="entry name" value="P-loop containing nucleoside triphosphate hydrolases"/>
    <property type="match status" value="1"/>
</dbReference>
<sequence length="276" mass="31773">MVYCIGAAKAGTTWLHQTLNKHPETHFQHTKEIHYFDSRDWPKAKRLQRAKYTPKHRAKMVMSPLKYLHHRAYARALFAARADHRAYKKFILRGAGSAKVVGDFTPAYAALGTNDFATMAGIFPRTHFLYLLRDPVDRAWSNMRMLYYRHNATKQIDMAKMDNMLSRLMAGEMQYLDRRGNYAQTIDSVAQAGLTDSLKIAFYENLFEQTTMDEIHDFIGVTARNVDTQKRIFAGVDSPLPDHIRAALMERYASQYRAIADLVGALPQRWQNHSKG</sequence>
<gene>
    <name evidence="2" type="ORF">GCM10008927_28350</name>
</gene>
<dbReference type="RefSeq" id="WP_189641401.1">
    <property type="nucleotide sequence ID" value="NZ_BMZF01000011.1"/>
</dbReference>
<organism evidence="2 3">
    <name type="scientific">Paramylibacter ulvae</name>
    <dbReference type="NCBI Taxonomy" id="1651968"/>
    <lineage>
        <taxon>Bacteria</taxon>
        <taxon>Pseudomonadati</taxon>
        <taxon>Pseudomonadota</taxon>
        <taxon>Alphaproteobacteria</taxon>
        <taxon>Rhodobacterales</taxon>
        <taxon>Paracoccaceae</taxon>
        <taxon>Paramylibacter</taxon>
    </lineage>
</organism>
<dbReference type="Gene3D" id="3.40.50.300">
    <property type="entry name" value="P-loop containing nucleotide triphosphate hydrolases"/>
    <property type="match status" value="1"/>
</dbReference>
<evidence type="ECO:0000256" key="1">
    <source>
        <dbReference type="ARBA" id="ARBA00022679"/>
    </source>
</evidence>
<evidence type="ECO:0008006" key="4">
    <source>
        <dbReference type="Google" id="ProtNLM"/>
    </source>
</evidence>
<dbReference type="PANTHER" id="PTHR10605">
    <property type="entry name" value="HEPARAN SULFATE SULFOTRANSFERASE"/>
    <property type="match status" value="1"/>
</dbReference>